<reference evidence="2" key="2">
    <citation type="submission" date="2015-01" db="EMBL/GenBank/DDBJ databases">
        <title>Evolutionary Origins and Diversification of the Mycorrhizal Mutualists.</title>
        <authorList>
            <consortium name="DOE Joint Genome Institute"/>
            <consortium name="Mycorrhizal Genomics Consortium"/>
            <person name="Kohler A."/>
            <person name="Kuo A."/>
            <person name="Nagy L.G."/>
            <person name="Floudas D."/>
            <person name="Copeland A."/>
            <person name="Barry K.W."/>
            <person name="Cichocki N."/>
            <person name="Veneault-Fourrey C."/>
            <person name="LaButti K."/>
            <person name="Lindquist E.A."/>
            <person name="Lipzen A."/>
            <person name="Lundell T."/>
            <person name="Morin E."/>
            <person name="Murat C."/>
            <person name="Riley R."/>
            <person name="Ohm R."/>
            <person name="Sun H."/>
            <person name="Tunlid A."/>
            <person name="Henrissat B."/>
            <person name="Grigoriev I.V."/>
            <person name="Hibbett D.S."/>
            <person name="Martin F."/>
        </authorList>
    </citation>
    <scope>NUCLEOTIDE SEQUENCE [LARGE SCALE GENOMIC DNA]</scope>
    <source>
        <strain evidence="2">F 1598</strain>
    </source>
</reference>
<dbReference type="Proteomes" id="UP000054166">
    <property type="component" value="Unassembled WGS sequence"/>
</dbReference>
<evidence type="ECO:0000313" key="2">
    <source>
        <dbReference type="Proteomes" id="UP000054166"/>
    </source>
</evidence>
<protein>
    <submittedName>
        <fullName evidence="1">Uncharacterized protein</fullName>
    </submittedName>
</protein>
<sequence>MCWQIKYCCWPGVPAIPLTRGRYINPARLPAHNVAKSVATVYPAGVLCRRGVKKVTSDP</sequence>
<proteinExistence type="predicted"/>
<accession>A0A0C3G4B7</accession>
<name>A0A0C3G4B7_PILCF</name>
<keyword evidence="2" id="KW-1185">Reference proteome</keyword>
<dbReference type="AlphaFoldDB" id="A0A0C3G4B7"/>
<dbReference type="InParanoid" id="A0A0C3G4B7"/>
<dbReference type="HOGENOM" id="CLU_2961638_0_0_1"/>
<gene>
    <name evidence="1" type="ORF">PILCRDRAFT_817539</name>
</gene>
<organism evidence="1 2">
    <name type="scientific">Piloderma croceum (strain F 1598)</name>
    <dbReference type="NCBI Taxonomy" id="765440"/>
    <lineage>
        <taxon>Eukaryota</taxon>
        <taxon>Fungi</taxon>
        <taxon>Dikarya</taxon>
        <taxon>Basidiomycota</taxon>
        <taxon>Agaricomycotina</taxon>
        <taxon>Agaricomycetes</taxon>
        <taxon>Agaricomycetidae</taxon>
        <taxon>Atheliales</taxon>
        <taxon>Atheliaceae</taxon>
        <taxon>Piloderma</taxon>
    </lineage>
</organism>
<evidence type="ECO:0000313" key="1">
    <source>
        <dbReference type="EMBL" id="KIM85506.1"/>
    </source>
</evidence>
<reference evidence="1 2" key="1">
    <citation type="submission" date="2014-04" db="EMBL/GenBank/DDBJ databases">
        <authorList>
            <consortium name="DOE Joint Genome Institute"/>
            <person name="Kuo A."/>
            <person name="Tarkka M."/>
            <person name="Buscot F."/>
            <person name="Kohler A."/>
            <person name="Nagy L.G."/>
            <person name="Floudas D."/>
            <person name="Copeland A."/>
            <person name="Barry K.W."/>
            <person name="Cichocki N."/>
            <person name="Veneault-Fourrey C."/>
            <person name="LaButti K."/>
            <person name="Lindquist E.A."/>
            <person name="Lipzen A."/>
            <person name="Lundell T."/>
            <person name="Morin E."/>
            <person name="Murat C."/>
            <person name="Sun H."/>
            <person name="Tunlid A."/>
            <person name="Henrissat B."/>
            <person name="Grigoriev I.V."/>
            <person name="Hibbett D.S."/>
            <person name="Martin F."/>
            <person name="Nordberg H.P."/>
            <person name="Cantor M.N."/>
            <person name="Hua S.X."/>
        </authorList>
    </citation>
    <scope>NUCLEOTIDE SEQUENCE [LARGE SCALE GENOMIC DNA]</scope>
    <source>
        <strain evidence="1 2">F 1598</strain>
    </source>
</reference>
<dbReference type="EMBL" id="KN832985">
    <property type="protein sequence ID" value="KIM85506.1"/>
    <property type="molecule type" value="Genomic_DNA"/>
</dbReference>